<evidence type="ECO:0000256" key="1">
    <source>
        <dbReference type="SAM" id="MobiDB-lite"/>
    </source>
</evidence>
<keyword evidence="2" id="KW-1185">Reference proteome</keyword>
<dbReference type="GeneID" id="117146838"/>
<feature type="region of interest" description="Disordered" evidence="1">
    <location>
        <begin position="89"/>
        <end position="194"/>
    </location>
</feature>
<evidence type="ECO:0000313" key="3">
    <source>
        <dbReference type="RefSeq" id="XP_033169281.1"/>
    </source>
</evidence>
<sequence length="494" mass="50600">MLALAPPTTPPPRNAPLAAKSKSNRFAATAMLSNGSAGVSADVDVAAGGAADCDERTLLLSEEIVVAPLPASAFSAGVAAAAPPTSLPLVHTTTTTQQNNNNVNNNNNGSLVVSAKNMANNKSNKNNSKCKNNEASSSNNNNAATAAAAAATTTTTTGEEPVTTTAAADDEDISSDLSDKFPRPQKKPGKLSKLGTKSVGLKRVSFGSSKGSMVETLVFETPTPLSEHMESTFGFDAADTAAAAAGQPQLASTLASQQPLAGGYSGDYAKGTMDDSGIEVQEESERSIVRVSIYNSSQPQVICPPAEYLDFPEFNYSSNLLDYNTMATTAAGIQQQQVIGLGAAYDRQQSTDSGWDNPFRPGGDLSREADEIVNMIRGGKPITPTEERTIGNGSAQHADDNCNGGTAIGESVIKSNLSQNLATAQNGTNSHASATADAGAGKAATATELSGGTGNNGVTSLGQVSKQVVPGPTSASHVVIDEKKNKKKGCCVLQ</sequence>
<feature type="compositionally biased region" description="Low complexity" evidence="1">
    <location>
        <begin position="92"/>
        <end position="167"/>
    </location>
</feature>
<gene>
    <name evidence="3" type="primary">LOC117146838</name>
</gene>
<proteinExistence type="predicted"/>
<evidence type="ECO:0000313" key="2">
    <source>
        <dbReference type="Proteomes" id="UP000515162"/>
    </source>
</evidence>
<protein>
    <submittedName>
        <fullName evidence="3">Probable serine/threonine-protein kinase nek3 isoform X2</fullName>
    </submittedName>
</protein>
<keyword evidence="3" id="KW-0808">Transferase</keyword>
<keyword evidence="3" id="KW-0418">Kinase</keyword>
<dbReference type="AlphaFoldDB" id="A0A6P8L1J7"/>
<dbReference type="GO" id="GO:0016301">
    <property type="term" value="F:kinase activity"/>
    <property type="evidence" value="ECO:0007669"/>
    <property type="project" value="UniProtKB-KW"/>
</dbReference>
<dbReference type="RefSeq" id="XP_033169281.1">
    <property type="nucleotide sequence ID" value="XM_033313390.1"/>
</dbReference>
<reference evidence="3" key="1">
    <citation type="submission" date="2025-08" db="UniProtKB">
        <authorList>
            <consortium name="RefSeq"/>
        </authorList>
    </citation>
    <scope>IDENTIFICATION</scope>
    <source>
        <strain evidence="3">Mau12</strain>
        <tissue evidence="3">Whole Body</tissue>
    </source>
</reference>
<feature type="region of interest" description="Disordered" evidence="1">
    <location>
        <begin position="1"/>
        <end position="21"/>
    </location>
</feature>
<dbReference type="Proteomes" id="UP000515162">
    <property type="component" value="Chromosome X"/>
</dbReference>
<name>A0A6P8L1J7_DROMA</name>
<organism evidence="2 3">
    <name type="scientific">Drosophila mauritiana</name>
    <name type="common">Fruit fly</name>
    <dbReference type="NCBI Taxonomy" id="7226"/>
    <lineage>
        <taxon>Eukaryota</taxon>
        <taxon>Metazoa</taxon>
        <taxon>Ecdysozoa</taxon>
        <taxon>Arthropoda</taxon>
        <taxon>Hexapoda</taxon>
        <taxon>Insecta</taxon>
        <taxon>Pterygota</taxon>
        <taxon>Neoptera</taxon>
        <taxon>Endopterygota</taxon>
        <taxon>Diptera</taxon>
        <taxon>Brachycera</taxon>
        <taxon>Muscomorpha</taxon>
        <taxon>Ephydroidea</taxon>
        <taxon>Drosophilidae</taxon>
        <taxon>Drosophila</taxon>
        <taxon>Sophophora</taxon>
    </lineage>
</organism>
<accession>A0A6P8L1J7</accession>